<accession>A0A371X323</accession>
<dbReference type="EMBL" id="QURL01000004">
    <property type="protein sequence ID" value="RFC63631.1"/>
    <property type="molecule type" value="Genomic_DNA"/>
</dbReference>
<proteinExistence type="predicted"/>
<keyword evidence="2" id="KW-1185">Reference proteome</keyword>
<sequence length="127" mass="14090">MRPLDSEQFRLRLKSAMSQAIRESGMDRNRIAAEVAILTDRPMSRSALDALTSPSKLNDISVVRLKALARVLSAPKLYEAILADEGLSVLQTDDRLRADMQALQTQRSRIDSWLAQLEVQLAGKAGK</sequence>
<evidence type="ECO:0000313" key="1">
    <source>
        <dbReference type="EMBL" id="RFC63631.1"/>
    </source>
</evidence>
<name>A0A371X323_9HYPH</name>
<protein>
    <submittedName>
        <fullName evidence="1">Uncharacterized protein</fullName>
    </submittedName>
</protein>
<dbReference type="AlphaFoldDB" id="A0A371X323"/>
<dbReference type="OrthoDB" id="8450901at2"/>
<reference evidence="1 2" key="1">
    <citation type="submission" date="2018-08" db="EMBL/GenBank/DDBJ databases">
        <title>Fulvimarina sp. 85, whole genome shotgun sequence.</title>
        <authorList>
            <person name="Tuo L."/>
        </authorList>
    </citation>
    <scope>NUCLEOTIDE SEQUENCE [LARGE SCALE GENOMIC DNA]</scope>
    <source>
        <strain evidence="1 2">85</strain>
    </source>
</reference>
<gene>
    <name evidence="1" type="ORF">DYI37_11545</name>
</gene>
<comment type="caution">
    <text evidence="1">The sequence shown here is derived from an EMBL/GenBank/DDBJ whole genome shotgun (WGS) entry which is preliminary data.</text>
</comment>
<dbReference type="Proteomes" id="UP000264310">
    <property type="component" value="Unassembled WGS sequence"/>
</dbReference>
<dbReference type="RefSeq" id="WP_116683361.1">
    <property type="nucleotide sequence ID" value="NZ_QURL01000004.1"/>
</dbReference>
<evidence type="ECO:0000313" key="2">
    <source>
        <dbReference type="Proteomes" id="UP000264310"/>
    </source>
</evidence>
<organism evidence="1 2">
    <name type="scientific">Fulvimarina endophytica</name>
    <dbReference type="NCBI Taxonomy" id="2293836"/>
    <lineage>
        <taxon>Bacteria</taxon>
        <taxon>Pseudomonadati</taxon>
        <taxon>Pseudomonadota</taxon>
        <taxon>Alphaproteobacteria</taxon>
        <taxon>Hyphomicrobiales</taxon>
        <taxon>Aurantimonadaceae</taxon>
        <taxon>Fulvimarina</taxon>
    </lineage>
</organism>